<dbReference type="RefSeq" id="WP_130354356.1">
    <property type="nucleotide sequence ID" value="NZ_SGWY01000004.1"/>
</dbReference>
<dbReference type="InterPro" id="IPR006016">
    <property type="entry name" value="UspA"/>
</dbReference>
<organism evidence="2 3">
    <name type="scientific">Agromyces ramosus</name>
    <dbReference type="NCBI Taxonomy" id="33879"/>
    <lineage>
        <taxon>Bacteria</taxon>
        <taxon>Bacillati</taxon>
        <taxon>Actinomycetota</taxon>
        <taxon>Actinomycetes</taxon>
        <taxon>Micrococcales</taxon>
        <taxon>Microbacteriaceae</taxon>
        <taxon>Agromyces</taxon>
    </lineage>
</organism>
<sequence>MPSRILVGIDGSLASRAAVSWALERARSIRTGVVLLIVADDEWGAIGDRDLGELRATAEGVALRELEFARERAGSVDVTAAIAVGAPMLVLASEASAFESVVIGTHKVGTFHGHALGSRGLQLAAVSPVPTVVVPVDASDGRSGVAVGVGGPPGWTEVVRFAMREALRLEERLMLVRAEGPTAVEEQAVLRIVWDLPEASDLSDDIVVRRSTAPPGETLAGVSRRAVLTVSGRPTAPGARGFRPLGRTNGDLLMNAGGPVVIVPFESTAERPVSVPSLVRVSASSDAGG</sequence>
<dbReference type="SUPFAM" id="SSF52402">
    <property type="entry name" value="Adenine nucleotide alpha hydrolases-like"/>
    <property type="match status" value="1"/>
</dbReference>
<dbReference type="AlphaFoldDB" id="A0A4Q7M7T1"/>
<accession>A0A4Q7M7T1</accession>
<dbReference type="Pfam" id="PF00582">
    <property type="entry name" value="Usp"/>
    <property type="match status" value="1"/>
</dbReference>
<comment type="caution">
    <text evidence="2">The sequence shown here is derived from an EMBL/GenBank/DDBJ whole genome shotgun (WGS) entry which is preliminary data.</text>
</comment>
<reference evidence="2 3" key="1">
    <citation type="submission" date="2019-02" db="EMBL/GenBank/DDBJ databases">
        <title>Genomic Encyclopedia of Type Strains, Phase IV (KMG-IV): sequencing the most valuable type-strain genomes for metagenomic binning, comparative biology and taxonomic classification.</title>
        <authorList>
            <person name="Goeker M."/>
        </authorList>
    </citation>
    <scope>NUCLEOTIDE SEQUENCE [LARGE SCALE GENOMIC DNA]</scope>
    <source>
        <strain evidence="2 3">DSM 43045</strain>
    </source>
</reference>
<dbReference type="OrthoDB" id="4931198at2"/>
<dbReference type="Gene3D" id="3.40.50.620">
    <property type="entry name" value="HUPs"/>
    <property type="match status" value="2"/>
</dbReference>
<evidence type="ECO:0000313" key="2">
    <source>
        <dbReference type="EMBL" id="RZS63621.1"/>
    </source>
</evidence>
<name>A0A4Q7M7T1_9MICO</name>
<proteinExistence type="predicted"/>
<keyword evidence="3" id="KW-1185">Reference proteome</keyword>
<evidence type="ECO:0000313" key="3">
    <source>
        <dbReference type="Proteomes" id="UP000293289"/>
    </source>
</evidence>
<protein>
    <submittedName>
        <fullName evidence="2">Nucleotide-binding universal stress UspA family protein</fullName>
    </submittedName>
</protein>
<dbReference type="EMBL" id="SGWY01000004">
    <property type="protein sequence ID" value="RZS63621.1"/>
    <property type="molecule type" value="Genomic_DNA"/>
</dbReference>
<gene>
    <name evidence="2" type="ORF">EV187_3530</name>
</gene>
<evidence type="ECO:0000259" key="1">
    <source>
        <dbReference type="Pfam" id="PF00582"/>
    </source>
</evidence>
<feature type="domain" description="UspA" evidence="1">
    <location>
        <begin position="3"/>
        <end position="135"/>
    </location>
</feature>
<dbReference type="InterPro" id="IPR014729">
    <property type="entry name" value="Rossmann-like_a/b/a_fold"/>
</dbReference>
<dbReference type="Proteomes" id="UP000293289">
    <property type="component" value="Unassembled WGS sequence"/>
</dbReference>
<dbReference type="CDD" id="cd00293">
    <property type="entry name" value="USP-like"/>
    <property type="match status" value="1"/>
</dbReference>